<evidence type="ECO:0000256" key="1">
    <source>
        <dbReference type="ARBA" id="ARBA00022679"/>
    </source>
</evidence>
<sequence length="1349" mass="153567">MVGGAEIPQTRTSSGVRSTEEMDIAINDLNSKFASMSTVLEEIRSAIVGDGNHPNREDDDKREETMDEYNRGPRRGDQPRTMGGRMCGKPAHKSNVCPKRSTYYSVESGNDELISDDAFQEEDELEYVEPLDREAKQVTYVVQRTLWSCENLVSKALDKAFKLPTKPHLSPYQIGWIKKGQALKVTSLCKVPLAIRKHYNELVTCDVVDIEACHVLLGRTWQHDMDATHQGKSNMYLFKWGEKTIAMLPLGVVSPKKALESKTLVTLVASPKEFQSEKKETGVSYTLVMKGVKDVMKNAIPAVGKRLLAEFSKIVTDDTPDALPPLRNIQHQIDLILGASLPNLPYYRMSPKESEILREKIEELLKKGFIQESISPLCGSDASYTKAGWKLKDTAFKTKDGLYEWLVMPFGLSNAPSTFIQTKEEHLGHLQKVMKALADNDLFVNLKKCTFLTNKLLFLSYIVSSDGIHVDKTKVQVVRDWPSPKTLFEVRSFHGLSTFYRSFKIIKEKLTTAPILSLPNFDKVFELECDACGTGIGAVLSQEGRPVAFHSEKLNDAQQKWSTYEQELYVVVQAMKKWEHYLIQREFVVYSDHQSLKYFQTQRHLNKIHARWASFLEKFNYVIKNKSGASNKVADALSRKTTLLVTISNRLCIHNTSLRSQLIKEVHAGGLSAHLGRDKTIASVESRFYWPQLKRDVRAFVKRCVVRQEGKGKTQNTGLYMPLPVPESPWVDILMDFVLGLPRTQWGVDSVFVVVDRFSKMAHFIPFDLPGKKNIQANRMVEEVQATHEVVRANITEANAKYKIAADKHHRKKLFQVGDEINDNAYVVDLPNNMSISKTFNVSDIYEFHSEDVNEGKHSRTSSSKERGNDEDMIQELAEKYMDHLERGALIHKNREGSKHEGQRIRPTICDFEGNCASNQSPFNNGRIEEWEEKKKEDRLPMEICPIEGYQVCRVPVTIGKSYKVEVLCIVDDIDECHILLEGRKIAMVLPKVTPQLPKTKVKVKEKIDMVPPKVTPQLPTSNVKVEEKIMKAKVVDEHIEKIQDLQMVADKEHITRCFGSWIDRWEYGRCIKKYEGFRVDVKRKSIEDKVRREKVFEVDEALNIKNSRASSFQVRGINVDETKVNAVRDWSSPKTLPKVRNNKVENVFHEYELEYAEPLDGEAEQVTYVIQRTLCSPKVCDPSQRNKIFQTKCLVKEKICSIIIDGGNCENLVSKALVKAFKFPTEPHPSPYQIGWIKKGACHVLLGRPWQHDVNSTHQGKANMYLFKWCGKIIAMLSLSVVSPKTKLENKTLATFVASPRDFQAERKETVVSYALVMKDINDVMENAIPAVIKLLLAEFGKIVTKSL</sequence>
<reference evidence="10" key="2">
    <citation type="submission" date="2022-01" db="EMBL/GenBank/DDBJ databases">
        <authorList>
            <person name="Yamashiro T."/>
            <person name="Shiraishi A."/>
            <person name="Satake H."/>
            <person name="Nakayama K."/>
        </authorList>
    </citation>
    <scope>NUCLEOTIDE SEQUENCE</scope>
</reference>
<evidence type="ECO:0000313" key="10">
    <source>
        <dbReference type="EMBL" id="GJS95323.1"/>
    </source>
</evidence>
<evidence type="ECO:0000256" key="2">
    <source>
        <dbReference type="ARBA" id="ARBA00022695"/>
    </source>
</evidence>
<dbReference type="EMBL" id="BQNB010011799">
    <property type="protein sequence ID" value="GJS95323.1"/>
    <property type="molecule type" value="Genomic_DNA"/>
</dbReference>
<evidence type="ECO:0000256" key="4">
    <source>
        <dbReference type="ARBA" id="ARBA00022759"/>
    </source>
</evidence>
<dbReference type="CDD" id="cd00303">
    <property type="entry name" value="retropepsin_like"/>
    <property type="match status" value="1"/>
</dbReference>
<dbReference type="InterPro" id="IPR041588">
    <property type="entry name" value="Integrase_H2C2"/>
</dbReference>
<dbReference type="Gene3D" id="3.30.70.270">
    <property type="match status" value="2"/>
</dbReference>
<evidence type="ECO:0000313" key="11">
    <source>
        <dbReference type="Proteomes" id="UP001151760"/>
    </source>
</evidence>
<feature type="region of interest" description="Disordered" evidence="7">
    <location>
        <begin position="46"/>
        <end position="93"/>
    </location>
</feature>
<dbReference type="Pfam" id="PF17917">
    <property type="entry name" value="RT_RNaseH"/>
    <property type="match status" value="1"/>
</dbReference>
<keyword evidence="11" id="KW-1185">Reference proteome</keyword>
<gene>
    <name evidence="10" type="ORF">Tco_0802291</name>
</gene>
<keyword evidence="6" id="KW-0695">RNA-directed DNA polymerase</keyword>
<accession>A0ABQ4ZYJ8</accession>
<dbReference type="Gene3D" id="3.10.20.370">
    <property type="match status" value="1"/>
</dbReference>
<dbReference type="Gene3D" id="3.10.10.10">
    <property type="entry name" value="HIV Type 1 Reverse Transcriptase, subunit A, domain 1"/>
    <property type="match status" value="2"/>
</dbReference>
<keyword evidence="3" id="KW-0540">Nuclease</keyword>
<evidence type="ECO:0000256" key="7">
    <source>
        <dbReference type="SAM" id="MobiDB-lite"/>
    </source>
</evidence>
<evidence type="ECO:0000259" key="9">
    <source>
        <dbReference type="Pfam" id="PF17921"/>
    </source>
</evidence>
<reference evidence="10" key="1">
    <citation type="journal article" date="2022" name="Int. J. Mol. Sci.">
        <title>Draft Genome of Tanacetum Coccineum: Genomic Comparison of Closely Related Tanacetum-Family Plants.</title>
        <authorList>
            <person name="Yamashiro T."/>
            <person name="Shiraishi A."/>
            <person name="Nakayama K."/>
            <person name="Satake H."/>
        </authorList>
    </citation>
    <scope>NUCLEOTIDE SEQUENCE</scope>
</reference>
<organism evidence="10 11">
    <name type="scientific">Tanacetum coccineum</name>
    <dbReference type="NCBI Taxonomy" id="301880"/>
    <lineage>
        <taxon>Eukaryota</taxon>
        <taxon>Viridiplantae</taxon>
        <taxon>Streptophyta</taxon>
        <taxon>Embryophyta</taxon>
        <taxon>Tracheophyta</taxon>
        <taxon>Spermatophyta</taxon>
        <taxon>Magnoliopsida</taxon>
        <taxon>eudicotyledons</taxon>
        <taxon>Gunneridae</taxon>
        <taxon>Pentapetalae</taxon>
        <taxon>asterids</taxon>
        <taxon>campanulids</taxon>
        <taxon>Asterales</taxon>
        <taxon>Asteraceae</taxon>
        <taxon>Asteroideae</taxon>
        <taxon>Anthemideae</taxon>
        <taxon>Anthemidinae</taxon>
        <taxon>Tanacetum</taxon>
    </lineage>
</organism>
<dbReference type="PANTHER" id="PTHR35046:SF18">
    <property type="entry name" value="RNA-DIRECTED DNA POLYMERASE"/>
    <property type="match status" value="1"/>
</dbReference>
<feature type="domain" description="Reverse transcriptase RNase H-like" evidence="8">
    <location>
        <begin position="520"/>
        <end position="619"/>
    </location>
</feature>
<evidence type="ECO:0000256" key="6">
    <source>
        <dbReference type="ARBA" id="ARBA00022918"/>
    </source>
</evidence>
<keyword evidence="2" id="KW-0548">Nucleotidyltransferase</keyword>
<evidence type="ECO:0000256" key="5">
    <source>
        <dbReference type="ARBA" id="ARBA00022801"/>
    </source>
</evidence>
<dbReference type="SUPFAM" id="SSF56672">
    <property type="entry name" value="DNA/RNA polymerases"/>
    <property type="match status" value="1"/>
</dbReference>
<feature type="domain" description="Integrase zinc-binding" evidence="9">
    <location>
        <begin position="655"/>
        <end position="710"/>
    </location>
</feature>
<dbReference type="InterPro" id="IPR043128">
    <property type="entry name" value="Rev_trsase/Diguanyl_cyclase"/>
</dbReference>
<feature type="compositionally biased region" description="Basic and acidic residues" evidence="7">
    <location>
        <begin position="53"/>
        <end position="78"/>
    </location>
</feature>
<keyword evidence="1" id="KW-0808">Transferase</keyword>
<dbReference type="CDD" id="cd09274">
    <property type="entry name" value="RNase_HI_RT_Ty3"/>
    <property type="match status" value="1"/>
</dbReference>
<keyword evidence="4" id="KW-0255">Endonuclease</keyword>
<dbReference type="Proteomes" id="UP001151760">
    <property type="component" value="Unassembled WGS sequence"/>
</dbReference>
<feature type="region of interest" description="Disordered" evidence="7">
    <location>
        <begin position="1"/>
        <end position="20"/>
    </location>
</feature>
<comment type="caution">
    <text evidence="10">The sequence shown here is derived from an EMBL/GenBank/DDBJ whole genome shotgun (WGS) entry which is preliminary data.</text>
</comment>
<dbReference type="Pfam" id="PF17921">
    <property type="entry name" value="Integrase_H2C2"/>
    <property type="match status" value="1"/>
</dbReference>
<evidence type="ECO:0000256" key="3">
    <source>
        <dbReference type="ARBA" id="ARBA00022722"/>
    </source>
</evidence>
<evidence type="ECO:0000259" key="8">
    <source>
        <dbReference type="Pfam" id="PF17917"/>
    </source>
</evidence>
<dbReference type="InterPro" id="IPR041373">
    <property type="entry name" value="RT_RNaseH"/>
</dbReference>
<dbReference type="PANTHER" id="PTHR35046">
    <property type="entry name" value="ZINC KNUCKLE (CCHC-TYPE) FAMILY PROTEIN"/>
    <property type="match status" value="1"/>
</dbReference>
<keyword evidence="5" id="KW-0378">Hydrolase</keyword>
<dbReference type="InterPro" id="IPR043502">
    <property type="entry name" value="DNA/RNA_pol_sf"/>
</dbReference>
<proteinExistence type="predicted"/>
<name>A0ABQ4ZYJ8_9ASTR</name>
<protein>
    <submittedName>
        <fullName evidence="10">Transposon ty3-I gag-pol polyprotein</fullName>
    </submittedName>
</protein>
<dbReference type="Gene3D" id="1.10.340.70">
    <property type="match status" value="1"/>
</dbReference>